<evidence type="ECO:0008006" key="3">
    <source>
        <dbReference type="Google" id="ProtNLM"/>
    </source>
</evidence>
<dbReference type="EMBL" id="CAACVI010000050">
    <property type="protein sequence ID" value="VEN75186.1"/>
    <property type="molecule type" value="Genomic_DNA"/>
</dbReference>
<organism evidence="2">
    <name type="scientific">uncultured Desulfobacteraceae bacterium</name>
    <dbReference type="NCBI Taxonomy" id="218296"/>
    <lineage>
        <taxon>Bacteria</taxon>
        <taxon>Pseudomonadati</taxon>
        <taxon>Thermodesulfobacteriota</taxon>
        <taxon>Desulfobacteria</taxon>
        <taxon>Desulfobacterales</taxon>
        <taxon>Desulfobacteraceae</taxon>
        <taxon>environmental samples</taxon>
    </lineage>
</organism>
<evidence type="ECO:0000256" key="1">
    <source>
        <dbReference type="SAM" id="MobiDB-lite"/>
    </source>
</evidence>
<dbReference type="AlphaFoldDB" id="A0A484HL93"/>
<protein>
    <recommendedName>
        <fullName evidence="3">4Fe-4S Wbl-type domain-containing protein</fullName>
    </recommendedName>
</protein>
<accession>A0A484HL93</accession>
<proteinExistence type="predicted"/>
<name>A0A484HL93_9BACT</name>
<gene>
    <name evidence="2" type="ORF">EPICR_70027</name>
</gene>
<evidence type="ECO:0000313" key="2">
    <source>
        <dbReference type="EMBL" id="VEN75186.1"/>
    </source>
</evidence>
<feature type="region of interest" description="Disordered" evidence="1">
    <location>
        <begin position="1"/>
        <end position="30"/>
    </location>
</feature>
<reference evidence="2" key="1">
    <citation type="submission" date="2019-01" db="EMBL/GenBank/DDBJ databases">
        <authorList>
            <consortium name="Genoscope - CEA"/>
            <person name="William W."/>
        </authorList>
    </citation>
    <scope>NUCLEOTIDE SEQUENCE</scope>
    <source>
        <strain evidence="2">CR-1</strain>
    </source>
</reference>
<sequence length="94" mass="10916">MNQKTSRQPECFGDLSRVFPREKDGDRSSPMACMGCVFKTECLKEAMETQKGLRFREERLGRAQESGMMGFFERWSQKKSLHNKMKGKRATKTT</sequence>